<dbReference type="InterPro" id="IPR016047">
    <property type="entry name" value="M23ase_b-sheet_dom"/>
</dbReference>
<dbReference type="SUPFAM" id="SSF51261">
    <property type="entry name" value="Duplicated hybrid motif"/>
    <property type="match status" value="1"/>
</dbReference>
<feature type="domain" description="M23ase beta-sheet core" evidence="2">
    <location>
        <begin position="215"/>
        <end position="309"/>
    </location>
</feature>
<feature type="signal peptide" evidence="1">
    <location>
        <begin position="1"/>
        <end position="28"/>
    </location>
</feature>
<dbReference type="Proteomes" id="UP000715441">
    <property type="component" value="Unassembled WGS sequence"/>
</dbReference>
<keyword evidence="4" id="KW-1185">Reference proteome</keyword>
<gene>
    <name evidence="3" type="ORF">HFP15_03795</name>
</gene>
<dbReference type="RefSeq" id="WP_168511481.1">
    <property type="nucleotide sequence ID" value="NZ_JAAXLS010000002.1"/>
</dbReference>
<dbReference type="PANTHER" id="PTHR21666">
    <property type="entry name" value="PEPTIDASE-RELATED"/>
    <property type="match status" value="1"/>
</dbReference>
<dbReference type="CDD" id="cd12797">
    <property type="entry name" value="M23_peptidase"/>
    <property type="match status" value="1"/>
</dbReference>
<reference evidence="3 4" key="1">
    <citation type="submission" date="2020-04" db="EMBL/GenBank/DDBJ databases">
        <title>Novel species.</title>
        <authorList>
            <person name="Teo W.F.A."/>
            <person name="Lipun K."/>
            <person name="Srisuk N."/>
            <person name="Duangmal K."/>
        </authorList>
    </citation>
    <scope>NUCLEOTIDE SEQUENCE [LARGE SCALE GENOMIC DNA]</scope>
    <source>
        <strain evidence="3 4">K13G38</strain>
    </source>
</reference>
<dbReference type="Pfam" id="PF01551">
    <property type="entry name" value="Peptidase_M23"/>
    <property type="match status" value="1"/>
</dbReference>
<dbReference type="EMBL" id="JAAXLS010000002">
    <property type="protein sequence ID" value="NKQ52000.1"/>
    <property type="molecule type" value="Genomic_DNA"/>
</dbReference>
<evidence type="ECO:0000313" key="3">
    <source>
        <dbReference type="EMBL" id="NKQ52000.1"/>
    </source>
</evidence>
<evidence type="ECO:0000313" key="4">
    <source>
        <dbReference type="Proteomes" id="UP000715441"/>
    </source>
</evidence>
<feature type="chain" id="PRO_5046836162" evidence="1">
    <location>
        <begin position="29"/>
        <end position="334"/>
    </location>
</feature>
<name>A0ABX1J0Y0_9PSEU</name>
<comment type="caution">
    <text evidence="3">The sequence shown here is derived from an EMBL/GenBank/DDBJ whole genome shotgun (WGS) entry which is preliminary data.</text>
</comment>
<protein>
    <submittedName>
        <fullName evidence="3">M23 family metallopeptidase</fullName>
    </submittedName>
</protein>
<proteinExistence type="predicted"/>
<sequence length="334" mass="33967">MQAGMKIAVAAGCVLLAPVLFLSATLGAVLGTDGASSGAGGVIACTTAGAPTGSVAGYDPDQMANAATIVAVGKQLQVPEYGWVIAVATAITESGLRNLKYGDRDSLGLFQQRPSMGWGNPQQVTDPTNAASQFYRHLLAVPNWQQIGLAPAAQAVQASGFPDRYAKYESDARQIVSALTGVSCASAPAPSSSGGWVAPTAGRCTSGFGPRGGEFHRGQDIAAPMGAPIVAASGGRVIASGPANGYGLWVRIEHASGVITIYGHNNRNLVAVGQTVHTGQMIAEVGDQGESTGSHLHFQVETGGQSVDPAGFYRQQNGPALCAPSATRQAPGVR</sequence>
<dbReference type="Gene3D" id="2.70.70.10">
    <property type="entry name" value="Glucose Permease (Domain IIA)"/>
    <property type="match status" value="1"/>
</dbReference>
<evidence type="ECO:0000256" key="1">
    <source>
        <dbReference type="SAM" id="SignalP"/>
    </source>
</evidence>
<organism evidence="3 4">
    <name type="scientific">Amycolatopsis acididurans</name>
    <dbReference type="NCBI Taxonomy" id="2724524"/>
    <lineage>
        <taxon>Bacteria</taxon>
        <taxon>Bacillati</taxon>
        <taxon>Actinomycetota</taxon>
        <taxon>Actinomycetes</taxon>
        <taxon>Pseudonocardiales</taxon>
        <taxon>Pseudonocardiaceae</taxon>
        <taxon>Amycolatopsis</taxon>
    </lineage>
</organism>
<dbReference type="PANTHER" id="PTHR21666:SF270">
    <property type="entry name" value="MUREIN HYDROLASE ACTIVATOR ENVC"/>
    <property type="match status" value="1"/>
</dbReference>
<accession>A0ABX1J0Y0</accession>
<keyword evidence="1" id="KW-0732">Signal</keyword>
<dbReference type="InterPro" id="IPR011055">
    <property type="entry name" value="Dup_hybrid_motif"/>
</dbReference>
<dbReference type="InterPro" id="IPR050570">
    <property type="entry name" value="Cell_wall_metabolism_enzyme"/>
</dbReference>
<evidence type="ECO:0000259" key="2">
    <source>
        <dbReference type="Pfam" id="PF01551"/>
    </source>
</evidence>